<organism evidence="7 8">
    <name type="scientific">Coccomyxa viridis</name>
    <dbReference type="NCBI Taxonomy" id="1274662"/>
    <lineage>
        <taxon>Eukaryota</taxon>
        <taxon>Viridiplantae</taxon>
        <taxon>Chlorophyta</taxon>
        <taxon>core chlorophytes</taxon>
        <taxon>Trebouxiophyceae</taxon>
        <taxon>Trebouxiophyceae incertae sedis</taxon>
        <taxon>Coccomyxaceae</taxon>
        <taxon>Coccomyxa</taxon>
    </lineage>
</organism>
<protein>
    <recommendedName>
        <fullName evidence="6">MBD domain-containing protein</fullName>
    </recommendedName>
</protein>
<dbReference type="InterPro" id="IPR056511">
    <property type="entry name" value="IDM1_C"/>
</dbReference>
<gene>
    <name evidence="7" type="ORF">CVIRNUC_007718</name>
</gene>
<dbReference type="PROSITE" id="PS50982">
    <property type="entry name" value="MBD"/>
    <property type="match status" value="1"/>
</dbReference>
<evidence type="ECO:0000256" key="1">
    <source>
        <dbReference type="ARBA" id="ARBA00004123"/>
    </source>
</evidence>
<dbReference type="GO" id="GO:0005634">
    <property type="term" value="C:nucleus"/>
    <property type="evidence" value="ECO:0007669"/>
    <property type="project" value="UniProtKB-SubCell"/>
</dbReference>
<dbReference type="AlphaFoldDB" id="A0AAV1IAX2"/>
<dbReference type="PANTHER" id="PTHR46309:SF1">
    <property type="entry name" value="PHD FINGER PROTEIN 12"/>
    <property type="match status" value="1"/>
</dbReference>
<evidence type="ECO:0000256" key="5">
    <source>
        <dbReference type="SAM" id="MobiDB-lite"/>
    </source>
</evidence>
<keyword evidence="2" id="KW-0805">Transcription regulation</keyword>
<dbReference type="Pfam" id="PF23209">
    <property type="entry name" value="IDM1_C"/>
    <property type="match status" value="1"/>
</dbReference>
<evidence type="ECO:0000313" key="8">
    <source>
        <dbReference type="Proteomes" id="UP001314263"/>
    </source>
</evidence>
<dbReference type="InterPro" id="IPR042163">
    <property type="entry name" value="PHF12"/>
</dbReference>
<comment type="caution">
    <text evidence="7">The sequence shown here is derived from an EMBL/GenBank/DDBJ whole genome shotgun (WGS) entry which is preliminary data.</text>
</comment>
<feature type="region of interest" description="Disordered" evidence="5">
    <location>
        <begin position="238"/>
        <end position="397"/>
    </location>
</feature>
<dbReference type="Gene3D" id="3.30.890.10">
    <property type="entry name" value="Methyl-cpg-binding Protein 2, Chain A"/>
    <property type="match status" value="1"/>
</dbReference>
<evidence type="ECO:0000256" key="2">
    <source>
        <dbReference type="ARBA" id="ARBA00023015"/>
    </source>
</evidence>
<feature type="compositionally biased region" description="Low complexity" evidence="5">
    <location>
        <begin position="238"/>
        <end position="255"/>
    </location>
</feature>
<evidence type="ECO:0000256" key="3">
    <source>
        <dbReference type="ARBA" id="ARBA00023163"/>
    </source>
</evidence>
<feature type="coiled-coil region" evidence="4">
    <location>
        <begin position="441"/>
        <end position="471"/>
    </location>
</feature>
<sequence length="511" mass="54235">MGQCSVFMQISANLDASLGSRISLDGNYSLEFAHATARRGRGAVEPAKRLLKSCFDPLIMDNGLDLIDMMCSCYESPEDTVEEAVQYNFSTFRVAVLRKGPICVSAAVFRVFGAAFAEMPFVATKDGYRREGNLKRLLKAMESRLAGLGVRRLVVQSVRVLLPMWLGSLGFMPLTLAEADAVDDLLVSPDPDSAQLVKKSLLPGPEHAAGSAAAAPEITSSAVITASVPAALATRLQAAAPSKTPQQQPTEQQSPLISTAGAQAAERPASPSQKEQSREEEAPADASVTAQANESSPLPDLGKGWTKLKRPRPSGRADFEYVSPSGRIFRSKKQAQAHADVLAGKQPAAEPAVKTDNAEAGTGERSGQTGKTIISEGAPKRSGGAMLPPAPRAPKRGTAHAIAGVPLLPAGMQTQCQARQLDSAMAKCIAEAVQHYSKHAAEEALSREHDMQDQIKRLSEENQQLKEAIQARCSPDVIKNCGPSPMRQSQPLAGVCTLLEAVIQRVTGSGQ</sequence>
<comment type="subcellular location">
    <subcellularLocation>
        <location evidence="1">Nucleus</location>
    </subcellularLocation>
</comment>
<accession>A0AAV1IAX2</accession>
<reference evidence="7 8" key="1">
    <citation type="submission" date="2023-10" db="EMBL/GenBank/DDBJ databases">
        <authorList>
            <person name="Maclean D."/>
            <person name="Macfadyen A."/>
        </authorList>
    </citation>
    <scope>NUCLEOTIDE SEQUENCE [LARGE SCALE GENOMIC DNA]</scope>
</reference>
<dbReference type="SUPFAM" id="SSF54171">
    <property type="entry name" value="DNA-binding domain"/>
    <property type="match status" value="1"/>
</dbReference>
<evidence type="ECO:0000259" key="6">
    <source>
        <dbReference type="PROSITE" id="PS50982"/>
    </source>
</evidence>
<dbReference type="GO" id="GO:0006357">
    <property type="term" value="P:regulation of transcription by RNA polymerase II"/>
    <property type="evidence" value="ECO:0007669"/>
    <property type="project" value="TreeGrafter"/>
</dbReference>
<dbReference type="PANTHER" id="PTHR46309">
    <property type="entry name" value="PHD FINGER PROTEIN 12"/>
    <property type="match status" value="1"/>
</dbReference>
<dbReference type="GO" id="GO:0003714">
    <property type="term" value="F:transcription corepressor activity"/>
    <property type="evidence" value="ECO:0007669"/>
    <property type="project" value="InterPro"/>
</dbReference>
<dbReference type="InterPro" id="IPR016181">
    <property type="entry name" value="Acyl_CoA_acyltransferase"/>
</dbReference>
<name>A0AAV1IAX2_9CHLO</name>
<dbReference type="GO" id="GO:0003677">
    <property type="term" value="F:DNA binding"/>
    <property type="evidence" value="ECO:0007669"/>
    <property type="project" value="InterPro"/>
</dbReference>
<dbReference type="InterPro" id="IPR001739">
    <property type="entry name" value="Methyl_CpG_DNA-bd"/>
</dbReference>
<keyword evidence="3" id="KW-0804">Transcription</keyword>
<dbReference type="SUPFAM" id="SSF55729">
    <property type="entry name" value="Acyl-CoA N-acyltransferases (Nat)"/>
    <property type="match status" value="1"/>
</dbReference>
<dbReference type="Proteomes" id="UP001314263">
    <property type="component" value="Unassembled WGS sequence"/>
</dbReference>
<proteinExistence type="predicted"/>
<evidence type="ECO:0000313" key="7">
    <source>
        <dbReference type="EMBL" id="CAK0784514.1"/>
    </source>
</evidence>
<keyword evidence="4" id="KW-0175">Coiled coil</keyword>
<evidence type="ECO:0000256" key="4">
    <source>
        <dbReference type="SAM" id="Coils"/>
    </source>
</evidence>
<keyword evidence="8" id="KW-1185">Reference proteome</keyword>
<dbReference type="InterPro" id="IPR016177">
    <property type="entry name" value="DNA-bd_dom_sf"/>
</dbReference>
<dbReference type="EMBL" id="CAUYUE010000010">
    <property type="protein sequence ID" value="CAK0784514.1"/>
    <property type="molecule type" value="Genomic_DNA"/>
</dbReference>
<feature type="domain" description="MBD" evidence="6">
    <location>
        <begin position="291"/>
        <end position="360"/>
    </location>
</feature>